<dbReference type="GO" id="GO:0032543">
    <property type="term" value="P:mitochondrial translation"/>
    <property type="evidence" value="ECO:0007669"/>
    <property type="project" value="TreeGrafter"/>
</dbReference>
<comment type="similarity">
    <text evidence="2 8">Belongs to the universal ribosomal protein uL2 family.</text>
</comment>
<evidence type="ECO:0000259" key="10">
    <source>
        <dbReference type="SMART" id="SM01382"/>
    </source>
</evidence>
<keyword evidence="5 12" id="KW-0934">Plastid</keyword>
<dbReference type="AlphaFoldDB" id="A0A2U8GH57"/>
<evidence type="ECO:0000256" key="6">
    <source>
        <dbReference type="ARBA" id="ARBA00022980"/>
    </source>
</evidence>
<dbReference type="GO" id="GO:0003735">
    <property type="term" value="F:structural constituent of ribosome"/>
    <property type="evidence" value="ECO:0007669"/>
    <property type="project" value="InterPro"/>
</dbReference>
<dbReference type="EMBL" id="MF276976">
    <property type="protein sequence ID" value="AWI68039.1"/>
    <property type="molecule type" value="Genomic_DNA"/>
</dbReference>
<dbReference type="InterPro" id="IPR022669">
    <property type="entry name" value="Ribosomal_uL2_C"/>
</dbReference>
<dbReference type="SUPFAM" id="SSF50249">
    <property type="entry name" value="Nucleic acid-binding proteins"/>
    <property type="match status" value="1"/>
</dbReference>
<dbReference type="GO" id="GO:0009507">
    <property type="term" value="C:chloroplast"/>
    <property type="evidence" value="ECO:0007669"/>
    <property type="project" value="UniProtKB-SubCell"/>
</dbReference>
<dbReference type="Pfam" id="PF00181">
    <property type="entry name" value="Ribosomal_L2_N"/>
    <property type="match status" value="1"/>
</dbReference>
<dbReference type="Gene3D" id="4.10.950.10">
    <property type="entry name" value="Ribosomal protein L2, domain 3"/>
    <property type="match status" value="1"/>
</dbReference>
<dbReference type="PANTHER" id="PTHR13691:SF5">
    <property type="entry name" value="LARGE RIBOSOMAL SUBUNIT PROTEIN UL2M"/>
    <property type="match status" value="1"/>
</dbReference>
<evidence type="ECO:0000256" key="8">
    <source>
        <dbReference type="HAMAP-Rule" id="MF_01320"/>
    </source>
</evidence>
<gene>
    <name evidence="8 12" type="primary">rpl2</name>
</gene>
<dbReference type="Gene3D" id="2.30.30.30">
    <property type="match status" value="1"/>
</dbReference>
<evidence type="ECO:0000256" key="4">
    <source>
        <dbReference type="ARBA" id="ARBA00022528"/>
    </source>
</evidence>
<dbReference type="NCBIfam" id="TIGR01171">
    <property type="entry name" value="rplB_bact"/>
    <property type="match status" value="1"/>
</dbReference>
<keyword evidence="7 8" id="KW-0687">Ribonucleoprotein</keyword>
<comment type="subunit">
    <text evidence="3 8">Part of the 50S ribosomal subunit.</text>
</comment>
<feature type="region of interest" description="Disordered" evidence="9">
    <location>
        <begin position="17"/>
        <end position="49"/>
    </location>
</feature>
<evidence type="ECO:0000256" key="5">
    <source>
        <dbReference type="ARBA" id="ARBA00022640"/>
    </source>
</evidence>
<evidence type="ECO:0000256" key="7">
    <source>
        <dbReference type="ARBA" id="ARBA00023274"/>
    </source>
</evidence>
<dbReference type="InterPro" id="IPR008991">
    <property type="entry name" value="Translation_prot_SH3-like_sf"/>
</dbReference>
<dbReference type="InterPro" id="IPR022666">
    <property type="entry name" value="Ribosomal_uL2_RNA-bd_dom"/>
</dbReference>
<dbReference type="Gene3D" id="2.40.50.140">
    <property type="entry name" value="Nucleic acid-binding proteins"/>
    <property type="match status" value="1"/>
</dbReference>
<dbReference type="HAMAP" id="MF_01320_B">
    <property type="entry name" value="Ribosomal_uL2_B"/>
    <property type="match status" value="1"/>
</dbReference>
<dbReference type="PANTHER" id="PTHR13691">
    <property type="entry name" value="RIBOSOMAL PROTEIN L2"/>
    <property type="match status" value="1"/>
</dbReference>
<comment type="subcellular location">
    <subcellularLocation>
        <location evidence="1 8">Plastid</location>
        <location evidence="1 8">Chloroplast</location>
    </subcellularLocation>
</comment>
<evidence type="ECO:0000313" key="12">
    <source>
        <dbReference type="EMBL" id="AWI68039.1"/>
    </source>
</evidence>
<feature type="domain" description="Large ribosomal subunit protein uL2 RNA-binding" evidence="11">
    <location>
        <begin position="55"/>
        <end position="131"/>
    </location>
</feature>
<proteinExistence type="inferred from homology"/>
<dbReference type="PIRSF" id="PIRSF002158">
    <property type="entry name" value="Ribosomal_L2"/>
    <property type="match status" value="1"/>
</dbReference>
<dbReference type="SUPFAM" id="SSF50104">
    <property type="entry name" value="Translation proteins SH3-like domain"/>
    <property type="match status" value="1"/>
</dbReference>
<feature type="region of interest" description="Disordered" evidence="9">
    <location>
        <begin position="231"/>
        <end position="259"/>
    </location>
</feature>
<dbReference type="GeneID" id="36951421"/>
<dbReference type="InterPro" id="IPR022671">
    <property type="entry name" value="Ribosomal_uL2_CS"/>
</dbReference>
<dbReference type="FunFam" id="2.30.30.30:FF:000001">
    <property type="entry name" value="50S ribosomal protein L2"/>
    <property type="match status" value="1"/>
</dbReference>
<dbReference type="RefSeq" id="YP_009491883.1">
    <property type="nucleotide sequence ID" value="NC_037918.1"/>
</dbReference>
<dbReference type="FunFam" id="2.40.50.140:FF:000003">
    <property type="entry name" value="50S ribosomal protein L2"/>
    <property type="match status" value="1"/>
</dbReference>
<dbReference type="GO" id="GO:0016740">
    <property type="term" value="F:transferase activity"/>
    <property type="evidence" value="ECO:0007669"/>
    <property type="project" value="InterPro"/>
</dbReference>
<dbReference type="Pfam" id="PF03947">
    <property type="entry name" value="Ribosomal_L2_C"/>
    <property type="match status" value="1"/>
</dbReference>
<protein>
    <recommendedName>
        <fullName evidence="8">Large ribosomal subunit protein uL2c</fullName>
    </recommendedName>
</protein>
<sequence>MGIRFLKPFTAGTRNRSVSDFSEISQKSLPSSKQKKSGKAKPEKSLSFGIQRAKGRNNRGIITCRHKGGGHKRLYREIDFRRDKIGVAAKVISIEYDPNRNARIALLRYEDGEKRYILQPRGLFVGDIILSDIQAPLLVGNSLPLRNIPLGAQVHNVEFQPGSGGQLGRSAGAVVEVLAKEGNFVTLRLPSKEIRFVSKNCWATIGQVGNIEAYTLRIGKAGRNRWLGKRPTVRGSVMNPVDHPHGGGEGRAPIGRCRPVTPWGKPALGKLTRKPKKYSSKLILRKRK</sequence>
<dbReference type="InterPro" id="IPR012340">
    <property type="entry name" value="NA-bd_OB-fold"/>
</dbReference>
<evidence type="ECO:0000259" key="11">
    <source>
        <dbReference type="SMART" id="SM01383"/>
    </source>
</evidence>
<dbReference type="InterPro" id="IPR002171">
    <property type="entry name" value="Ribosomal_uL2"/>
</dbReference>
<keyword evidence="4 12" id="KW-0150">Chloroplast</keyword>
<dbReference type="GO" id="GO:0019843">
    <property type="term" value="F:rRNA binding"/>
    <property type="evidence" value="ECO:0007669"/>
    <property type="project" value="UniProtKB-UniRule"/>
</dbReference>
<evidence type="ECO:0000256" key="1">
    <source>
        <dbReference type="ARBA" id="ARBA00004229"/>
    </source>
</evidence>
<dbReference type="InterPro" id="IPR014726">
    <property type="entry name" value="Ribosomal_uL2_dom3"/>
</dbReference>
<dbReference type="GO" id="GO:0005762">
    <property type="term" value="C:mitochondrial large ribosomal subunit"/>
    <property type="evidence" value="ECO:0007669"/>
    <property type="project" value="TreeGrafter"/>
</dbReference>
<keyword evidence="6 8" id="KW-0689">Ribosomal protein</keyword>
<dbReference type="FunFam" id="4.10.950.10:FF:000001">
    <property type="entry name" value="50S ribosomal protein L2"/>
    <property type="match status" value="1"/>
</dbReference>
<evidence type="ECO:0000256" key="3">
    <source>
        <dbReference type="ARBA" id="ARBA00011838"/>
    </source>
</evidence>
<feature type="domain" description="Large ribosomal subunit protein uL2 C-terminal" evidence="10">
    <location>
        <begin position="137"/>
        <end position="266"/>
    </location>
</feature>
<name>A0A2U8GH57_9CHLO</name>
<dbReference type="InterPro" id="IPR014722">
    <property type="entry name" value="Rib_uL2_dom2"/>
</dbReference>
<dbReference type="InterPro" id="IPR005880">
    <property type="entry name" value="Ribosomal_uL2_bac/org-type"/>
</dbReference>
<geneLocation type="chloroplast" evidence="12"/>
<dbReference type="SMART" id="SM01383">
    <property type="entry name" value="Ribosomal_L2"/>
    <property type="match status" value="1"/>
</dbReference>
<dbReference type="SMART" id="SM01382">
    <property type="entry name" value="Ribosomal_L2_C"/>
    <property type="match status" value="1"/>
</dbReference>
<dbReference type="PROSITE" id="PS00467">
    <property type="entry name" value="RIBOSOMAL_L2"/>
    <property type="match status" value="1"/>
</dbReference>
<evidence type="ECO:0000256" key="9">
    <source>
        <dbReference type="SAM" id="MobiDB-lite"/>
    </source>
</evidence>
<organism evidence="12">
    <name type="scientific">Lacunastrum gracillimum</name>
    <dbReference type="NCBI Taxonomy" id="427913"/>
    <lineage>
        <taxon>Eukaryota</taxon>
        <taxon>Viridiplantae</taxon>
        <taxon>Chlorophyta</taxon>
        <taxon>core chlorophytes</taxon>
        <taxon>Chlorophyceae</taxon>
        <taxon>CS clade</taxon>
        <taxon>Sphaeropleales</taxon>
        <taxon>Hydrodictyaceae</taxon>
        <taxon>Lacunastrum</taxon>
    </lineage>
</organism>
<evidence type="ECO:0000256" key="2">
    <source>
        <dbReference type="ARBA" id="ARBA00005636"/>
    </source>
</evidence>
<accession>A0A2U8GH57</accession>
<reference evidence="12" key="1">
    <citation type="journal article" date="2018" name="Am. J. Bot.">
        <title>Organellar phylogenomics inform systematics in the green algal family Hydrodictyaceae (Chlorophyceae) and provide clues to the complex evolutionary history of plastid genomes in the green algal tree of life.</title>
        <authorList>
            <person name="McManus H.A."/>
            <person name="Fucikova K."/>
            <person name="Lewis P.O."/>
            <person name="Lewis L.A."/>
            <person name="Karol K.G."/>
        </authorList>
    </citation>
    <scope>NUCLEOTIDE SEQUENCE</scope>
</reference>